<dbReference type="FunFam" id="3.40.50.1820:FF:000072">
    <property type="entry name" value="Serine carboxypeptidase-like 19"/>
    <property type="match status" value="1"/>
</dbReference>
<dbReference type="GO" id="GO:0004185">
    <property type="term" value="F:serine-type carboxypeptidase activity"/>
    <property type="evidence" value="ECO:0007669"/>
    <property type="project" value="InterPro"/>
</dbReference>
<dbReference type="PANTHER" id="PTHR11802:SF318">
    <property type="entry name" value="PEPTIDASE S10, SERINE CARBOXYPEPTIDASE, ALPHA_BETA HYDROLASE FOLD PROTEIN-RELATED"/>
    <property type="match status" value="1"/>
</dbReference>
<dbReference type="InterPro" id="IPR001563">
    <property type="entry name" value="Peptidase_S10"/>
</dbReference>
<feature type="chain" id="PRO_5041215740" description="Peptidase S10, serine carboxypeptidase, Alpha/Beta hydrolase fold protein" evidence="2">
    <location>
        <begin position="27"/>
        <end position="461"/>
    </location>
</feature>
<dbReference type="EMBL" id="OX465077">
    <property type="protein sequence ID" value="CAI9269980.1"/>
    <property type="molecule type" value="Genomic_DNA"/>
</dbReference>
<name>A0AA35VP26_LACSI</name>
<sequence length="461" mass="52318">MNTPIMEKSKLILVSLFIIFAPFIRASNSSSIIKRLPGFDGDLPFRLETGYIGVGKDEAVQIFYYFVESERNPLVDPFLLYLTGGPGTSVLYSMMYQIGPLNFNLETSTDDNIKLTLNPYPWNKVANMLFIDAPAGAGFSYSTTYEGSISSDSLLASYAYDFLRKWFTDHPSFLSNPFYVSGISYMGIIIPNVALHVYNGNERGNQPQLNIKGVISVSPLTDKFSDFNSRFEFAHRLSLISDDIYESTTKTCKGNYVINDLHNILCANNLQWVNECTSRINLENILDPLCDTTYQDPTCREARYLLIGIWANKKNVQKALNVREGTIEKWVIKNESLHYDLGKKDTTSYSYDVFSTIPIHKKLLAKKCQYLIICGDHDMTFPHVGTERWIRSLNLPVEKKWAPWFVNNQIAGYQMTYALSEYTLKYATIKGAGHGVALYKPEEALTMVDGWLASQNYFSDS</sequence>
<dbReference type="PANTHER" id="PTHR11802">
    <property type="entry name" value="SERINE PROTEASE FAMILY S10 SERINE CARBOXYPEPTIDASE"/>
    <property type="match status" value="1"/>
</dbReference>
<organism evidence="3 4">
    <name type="scientific">Lactuca saligna</name>
    <name type="common">Willowleaf lettuce</name>
    <dbReference type="NCBI Taxonomy" id="75948"/>
    <lineage>
        <taxon>Eukaryota</taxon>
        <taxon>Viridiplantae</taxon>
        <taxon>Streptophyta</taxon>
        <taxon>Embryophyta</taxon>
        <taxon>Tracheophyta</taxon>
        <taxon>Spermatophyta</taxon>
        <taxon>Magnoliopsida</taxon>
        <taxon>eudicotyledons</taxon>
        <taxon>Gunneridae</taxon>
        <taxon>Pentapetalae</taxon>
        <taxon>asterids</taxon>
        <taxon>campanulids</taxon>
        <taxon>Asterales</taxon>
        <taxon>Asteraceae</taxon>
        <taxon>Cichorioideae</taxon>
        <taxon>Cichorieae</taxon>
        <taxon>Lactucinae</taxon>
        <taxon>Lactuca</taxon>
    </lineage>
</organism>
<dbReference type="GO" id="GO:0019748">
    <property type="term" value="P:secondary metabolic process"/>
    <property type="evidence" value="ECO:0007669"/>
    <property type="project" value="TreeGrafter"/>
</dbReference>
<evidence type="ECO:0000256" key="2">
    <source>
        <dbReference type="SAM" id="SignalP"/>
    </source>
</evidence>
<keyword evidence="4" id="KW-1185">Reference proteome</keyword>
<dbReference type="SUPFAM" id="SSF53474">
    <property type="entry name" value="alpha/beta-Hydrolases"/>
    <property type="match status" value="1"/>
</dbReference>
<proteinExistence type="inferred from homology"/>
<accession>A0AA35VP26</accession>
<dbReference type="Gene3D" id="3.40.50.1820">
    <property type="entry name" value="alpha/beta hydrolase"/>
    <property type="match status" value="1"/>
</dbReference>
<protein>
    <recommendedName>
        <fullName evidence="5">Peptidase S10, serine carboxypeptidase, Alpha/Beta hydrolase fold protein</fullName>
    </recommendedName>
</protein>
<evidence type="ECO:0008006" key="5">
    <source>
        <dbReference type="Google" id="ProtNLM"/>
    </source>
</evidence>
<dbReference type="Proteomes" id="UP001177003">
    <property type="component" value="Chromosome 1"/>
</dbReference>
<reference evidence="3" key="1">
    <citation type="submission" date="2023-04" db="EMBL/GenBank/DDBJ databases">
        <authorList>
            <person name="Vijverberg K."/>
            <person name="Xiong W."/>
            <person name="Schranz E."/>
        </authorList>
    </citation>
    <scope>NUCLEOTIDE SEQUENCE</scope>
</reference>
<feature type="signal peptide" evidence="2">
    <location>
        <begin position="1"/>
        <end position="26"/>
    </location>
</feature>
<evidence type="ECO:0000313" key="3">
    <source>
        <dbReference type="EMBL" id="CAI9269980.1"/>
    </source>
</evidence>
<evidence type="ECO:0000256" key="1">
    <source>
        <dbReference type="ARBA" id="ARBA00009431"/>
    </source>
</evidence>
<keyword evidence="2" id="KW-0732">Signal</keyword>
<dbReference type="GO" id="GO:0006508">
    <property type="term" value="P:proteolysis"/>
    <property type="evidence" value="ECO:0007669"/>
    <property type="project" value="InterPro"/>
</dbReference>
<dbReference type="Pfam" id="PF00450">
    <property type="entry name" value="Peptidase_S10"/>
    <property type="match status" value="1"/>
</dbReference>
<dbReference type="PRINTS" id="PR00724">
    <property type="entry name" value="CRBOXYPTASEC"/>
</dbReference>
<gene>
    <name evidence="3" type="ORF">LSALG_LOCUS10325</name>
</gene>
<dbReference type="GO" id="GO:0016747">
    <property type="term" value="F:acyltransferase activity, transferring groups other than amino-acyl groups"/>
    <property type="evidence" value="ECO:0007669"/>
    <property type="project" value="TreeGrafter"/>
</dbReference>
<evidence type="ECO:0000313" key="4">
    <source>
        <dbReference type="Proteomes" id="UP001177003"/>
    </source>
</evidence>
<dbReference type="Gene3D" id="3.40.50.12670">
    <property type="match status" value="1"/>
</dbReference>
<comment type="similarity">
    <text evidence="1">Belongs to the peptidase S10 family.</text>
</comment>
<dbReference type="AlphaFoldDB" id="A0AA35VP26"/>
<dbReference type="InterPro" id="IPR029058">
    <property type="entry name" value="AB_hydrolase_fold"/>
</dbReference>